<sequence length="76" mass="8020">MQVDGLEMRAYGDKRDEGVTETVSSSSSPPTHRRLQLAEPGPVTGAVQDNDPRESVRPSAPGPTTTQVATGGRMTP</sequence>
<dbReference type="AlphaFoldDB" id="A0A426Z6B1"/>
<proteinExistence type="predicted"/>
<feature type="region of interest" description="Disordered" evidence="1">
    <location>
        <begin position="1"/>
        <end position="76"/>
    </location>
</feature>
<protein>
    <submittedName>
        <fullName evidence="2">Uncharacterized protein</fullName>
    </submittedName>
</protein>
<name>A0A426Z6B1_ENSVE</name>
<evidence type="ECO:0000313" key="2">
    <source>
        <dbReference type="EMBL" id="RRT59499.1"/>
    </source>
</evidence>
<evidence type="ECO:0000256" key="1">
    <source>
        <dbReference type="SAM" id="MobiDB-lite"/>
    </source>
</evidence>
<dbReference type="EMBL" id="AMZH03008182">
    <property type="protein sequence ID" value="RRT59499.1"/>
    <property type="molecule type" value="Genomic_DNA"/>
</dbReference>
<feature type="compositionally biased region" description="Basic and acidic residues" evidence="1">
    <location>
        <begin position="1"/>
        <end position="18"/>
    </location>
</feature>
<gene>
    <name evidence="2" type="ORF">B296_00027754</name>
</gene>
<evidence type="ECO:0000313" key="3">
    <source>
        <dbReference type="Proteomes" id="UP000287651"/>
    </source>
</evidence>
<accession>A0A426Z6B1</accession>
<comment type="caution">
    <text evidence="2">The sequence shown here is derived from an EMBL/GenBank/DDBJ whole genome shotgun (WGS) entry which is preliminary data.</text>
</comment>
<organism evidence="2 3">
    <name type="scientific">Ensete ventricosum</name>
    <name type="common">Abyssinian banana</name>
    <name type="synonym">Musa ensete</name>
    <dbReference type="NCBI Taxonomy" id="4639"/>
    <lineage>
        <taxon>Eukaryota</taxon>
        <taxon>Viridiplantae</taxon>
        <taxon>Streptophyta</taxon>
        <taxon>Embryophyta</taxon>
        <taxon>Tracheophyta</taxon>
        <taxon>Spermatophyta</taxon>
        <taxon>Magnoliopsida</taxon>
        <taxon>Liliopsida</taxon>
        <taxon>Zingiberales</taxon>
        <taxon>Musaceae</taxon>
        <taxon>Ensete</taxon>
    </lineage>
</organism>
<dbReference type="Proteomes" id="UP000287651">
    <property type="component" value="Unassembled WGS sequence"/>
</dbReference>
<reference evidence="2 3" key="1">
    <citation type="journal article" date="2014" name="Agronomy (Basel)">
        <title>A Draft Genome Sequence for Ensete ventricosum, the Drought-Tolerant Tree Against Hunger.</title>
        <authorList>
            <person name="Harrison J."/>
            <person name="Moore K.A."/>
            <person name="Paszkiewicz K."/>
            <person name="Jones T."/>
            <person name="Grant M."/>
            <person name="Ambacheew D."/>
            <person name="Muzemil S."/>
            <person name="Studholme D.J."/>
        </authorList>
    </citation>
    <scope>NUCLEOTIDE SEQUENCE [LARGE SCALE GENOMIC DNA]</scope>
</reference>